<dbReference type="Gene3D" id="1.10.287.210">
    <property type="match status" value="1"/>
</dbReference>
<accession>A0A091P7R5</accession>
<name>A0A091P7R5_HALAL</name>
<evidence type="ECO:0000313" key="1">
    <source>
        <dbReference type="EMBL" id="KFQ03640.1"/>
    </source>
</evidence>
<proteinExistence type="predicted"/>
<organism evidence="1 2">
    <name type="scientific">Haliaeetus albicilla</name>
    <name type="common">White-tailed sea-eagle</name>
    <name type="synonym">Falco albicilla</name>
    <dbReference type="NCBI Taxonomy" id="8969"/>
    <lineage>
        <taxon>Eukaryota</taxon>
        <taxon>Metazoa</taxon>
        <taxon>Chordata</taxon>
        <taxon>Craniata</taxon>
        <taxon>Vertebrata</taxon>
        <taxon>Euteleostomi</taxon>
        <taxon>Archelosauria</taxon>
        <taxon>Archosauria</taxon>
        <taxon>Dinosauria</taxon>
        <taxon>Saurischia</taxon>
        <taxon>Theropoda</taxon>
        <taxon>Coelurosauria</taxon>
        <taxon>Aves</taxon>
        <taxon>Neognathae</taxon>
        <taxon>Neoaves</taxon>
        <taxon>Telluraves</taxon>
        <taxon>Accipitrimorphae</taxon>
        <taxon>Accipitriformes</taxon>
        <taxon>Accipitridae</taxon>
        <taxon>Accipitrinae</taxon>
        <taxon>Haliaeetus</taxon>
    </lineage>
</organism>
<dbReference type="AlphaFoldDB" id="A0A091P7R5"/>
<gene>
    <name evidence="1" type="ORF">N329_11638</name>
</gene>
<dbReference type="SUPFAM" id="SSF58069">
    <property type="entry name" value="Virus ectodomain"/>
    <property type="match status" value="1"/>
</dbReference>
<sequence length="46" mass="5072">AIDFLLLAHGHSCENLNSMCCMNLSGHSVSVSQSIQQLRKEVQKLT</sequence>
<reference evidence="1 2" key="1">
    <citation type="submission" date="2014-04" db="EMBL/GenBank/DDBJ databases">
        <title>Genome evolution of avian class.</title>
        <authorList>
            <person name="Zhang G."/>
            <person name="Li C."/>
        </authorList>
    </citation>
    <scope>NUCLEOTIDE SEQUENCE [LARGE SCALE GENOMIC DNA]</scope>
    <source>
        <strain evidence="1">BGI_N329</strain>
    </source>
</reference>
<protein>
    <submittedName>
        <fullName evidence="1">Uncharacterized protein</fullName>
    </submittedName>
</protein>
<dbReference type="EMBL" id="KK654035">
    <property type="protein sequence ID" value="KFQ03640.1"/>
    <property type="molecule type" value="Genomic_DNA"/>
</dbReference>
<dbReference type="Proteomes" id="UP000054379">
    <property type="component" value="Unassembled WGS sequence"/>
</dbReference>
<evidence type="ECO:0000313" key="2">
    <source>
        <dbReference type="Proteomes" id="UP000054379"/>
    </source>
</evidence>
<feature type="non-terminal residue" evidence="1">
    <location>
        <position position="1"/>
    </location>
</feature>
<feature type="non-terminal residue" evidence="1">
    <location>
        <position position="46"/>
    </location>
</feature>